<gene>
    <name evidence="6" type="ORF">DJ568_14490</name>
</gene>
<dbReference type="RefSeq" id="WP_114006013.1">
    <property type="nucleotide sequence ID" value="NZ_QGDC01000008.1"/>
</dbReference>
<dbReference type="Proteomes" id="UP000253209">
    <property type="component" value="Unassembled WGS sequence"/>
</dbReference>
<reference evidence="6 7" key="1">
    <citation type="submission" date="2018-05" db="EMBL/GenBank/DDBJ databases">
        <title>Mucilaginibacter hurinus sp. nov., isolated from briquette warehouse soil.</title>
        <authorList>
            <person name="Choi L."/>
        </authorList>
    </citation>
    <scope>NUCLEOTIDE SEQUENCE [LARGE SCALE GENOMIC DNA]</scope>
    <source>
        <strain evidence="6 7">ZR32</strain>
    </source>
</reference>
<name>A0A367GM41_9SPHI</name>
<dbReference type="PANTHER" id="PTHR22901">
    <property type="entry name" value="SIALATE O-ACETYLESTERASE"/>
    <property type="match status" value="1"/>
</dbReference>
<feature type="domain" description="Ig-like" evidence="5">
    <location>
        <begin position="724"/>
        <end position="805"/>
    </location>
</feature>
<keyword evidence="2" id="KW-0732">Signal</keyword>
<dbReference type="Pfam" id="PF03629">
    <property type="entry name" value="SASA"/>
    <property type="match status" value="1"/>
</dbReference>
<protein>
    <recommendedName>
        <fullName evidence="8">Sialate O-acetylesterase domain-containing protein</fullName>
    </recommendedName>
</protein>
<dbReference type="AlphaFoldDB" id="A0A367GM41"/>
<feature type="signal peptide" evidence="2">
    <location>
        <begin position="1"/>
        <end position="21"/>
    </location>
</feature>
<evidence type="ECO:0000259" key="4">
    <source>
        <dbReference type="Pfam" id="PF18962"/>
    </source>
</evidence>
<keyword evidence="7" id="KW-1185">Reference proteome</keyword>
<keyword evidence="1" id="KW-0378">Hydrolase</keyword>
<organism evidence="6 7">
    <name type="scientific">Mucilaginibacter hurinus</name>
    <dbReference type="NCBI Taxonomy" id="2201324"/>
    <lineage>
        <taxon>Bacteria</taxon>
        <taxon>Pseudomonadati</taxon>
        <taxon>Bacteroidota</taxon>
        <taxon>Sphingobacteriia</taxon>
        <taxon>Sphingobacteriales</taxon>
        <taxon>Sphingobacteriaceae</taxon>
        <taxon>Mucilaginibacter</taxon>
    </lineage>
</organism>
<evidence type="ECO:0000259" key="5">
    <source>
        <dbReference type="Pfam" id="PF19081"/>
    </source>
</evidence>
<dbReference type="Pfam" id="PF18962">
    <property type="entry name" value="Por_Secre_tail"/>
    <property type="match status" value="1"/>
</dbReference>
<dbReference type="InterPro" id="IPR039329">
    <property type="entry name" value="SIAE"/>
</dbReference>
<dbReference type="InterPro" id="IPR013783">
    <property type="entry name" value="Ig-like_fold"/>
</dbReference>
<proteinExistence type="predicted"/>
<dbReference type="Gene3D" id="3.40.50.1110">
    <property type="entry name" value="SGNH hydrolase"/>
    <property type="match status" value="1"/>
</dbReference>
<dbReference type="OrthoDB" id="9816001at2"/>
<dbReference type="EMBL" id="QGDC01000008">
    <property type="protein sequence ID" value="RCH54088.1"/>
    <property type="molecule type" value="Genomic_DNA"/>
</dbReference>
<dbReference type="GO" id="GO:0001681">
    <property type="term" value="F:sialate O-acetylesterase activity"/>
    <property type="evidence" value="ECO:0007669"/>
    <property type="project" value="InterPro"/>
</dbReference>
<evidence type="ECO:0000256" key="2">
    <source>
        <dbReference type="SAM" id="SignalP"/>
    </source>
</evidence>
<dbReference type="Pfam" id="PF19081">
    <property type="entry name" value="Ig_7"/>
    <property type="match status" value="2"/>
</dbReference>
<feature type="domain" description="Ig-like" evidence="5">
    <location>
        <begin position="651"/>
        <end position="719"/>
    </location>
</feature>
<dbReference type="NCBIfam" id="TIGR04183">
    <property type="entry name" value="Por_Secre_tail"/>
    <property type="match status" value="1"/>
</dbReference>
<dbReference type="GO" id="GO:0005975">
    <property type="term" value="P:carbohydrate metabolic process"/>
    <property type="evidence" value="ECO:0007669"/>
    <property type="project" value="TreeGrafter"/>
</dbReference>
<dbReference type="Gene3D" id="2.60.40.10">
    <property type="entry name" value="Immunoglobulins"/>
    <property type="match status" value="1"/>
</dbReference>
<feature type="domain" description="Sialate O-acetylesterase" evidence="3">
    <location>
        <begin position="112"/>
        <end position="375"/>
    </location>
</feature>
<sequence>MKISFYTICIVFLSTFNSAYAQTLKLANILQSNMVVQQAKPFKLWGTAAAGETIQIRADWMQTSVTATTAANGKWEGMIQVPAAKTGDFTAHTITIQSNTTTLTLKNILIGEVWLCAGQSNMDMPVDNQSFLGYPGVTNYQQEIAAANFPSLRYYESTASFRTTPADNTSGTWSICTPANVKNYSAVAYFFGRALHLKLNIPIGLVVSAAPGASCQAFMSKSVLDAVPVFRTKFVDQYRTYISSQEEVDKETFFSNVTKPTLLYNGVIHPLLNLSIKGFNWYQGESNVGDGSLYTRLCTEMIKSWRRDFKQGNLPFNFVQIASNGSATQTRIARFREAQEDLLKLDGTGMAVAMDVGEVDNIHPSNKRPVGERLAFNALFSTYGKNEVAYQGPTYLSHTISDDTVKVTFTPESMGTGLMTNDGQPPKHFLIAGADMIFQPARAQIVGRQIWALSDKVKKPVAIRYAFNDGTITNLFNKAGLPAAPFRTDRFNYTACSFAYAQFTAYSGNCANCSIKGAISSTDNDTLSASIFKVHNVAGAYAEQHLYFQHPGVKDDAIRVGIRTSTPLNTPELLNKIELFIFSGATLTQQLSLNDPRVKLIALADNRYAAILTSAGKYDRIAVRLNSGSTEITTMELSYAVQQFAIPEFITTTACINTTAKITITQAGEYNWYEQPTGGLPIFTGRIFTTPKLTASKTYYVQDVRNSCETGQRTAITVNTEQPPAKPVSIVNNGDKVTAGNKARVRINNPQPGYTYKWYYTQLSATPFFTGEQFDTPALTADTAVYVEAISGNCISERARIVIDVKEPADDVKLSIYPNPTQGEINFLFKSNYSKPFKATVISMQGKTLYTATATANNHLNAYKLWIGQLPDGIYILNVKGEDFTRALKIVISR</sequence>
<comment type="caution">
    <text evidence="6">The sequence shown here is derived from an EMBL/GenBank/DDBJ whole genome shotgun (WGS) entry which is preliminary data.</text>
</comment>
<evidence type="ECO:0008006" key="8">
    <source>
        <dbReference type="Google" id="ProtNLM"/>
    </source>
</evidence>
<evidence type="ECO:0000313" key="7">
    <source>
        <dbReference type="Proteomes" id="UP000253209"/>
    </source>
</evidence>
<evidence type="ECO:0000313" key="6">
    <source>
        <dbReference type="EMBL" id="RCH54088.1"/>
    </source>
</evidence>
<dbReference type="InterPro" id="IPR044023">
    <property type="entry name" value="Ig_7"/>
</dbReference>
<feature type="chain" id="PRO_5016785242" description="Sialate O-acetylesterase domain-containing protein" evidence="2">
    <location>
        <begin position="22"/>
        <end position="894"/>
    </location>
</feature>
<dbReference type="InterPro" id="IPR036514">
    <property type="entry name" value="SGNH_hydro_sf"/>
</dbReference>
<feature type="domain" description="Secretion system C-terminal sorting" evidence="4">
    <location>
        <begin position="816"/>
        <end position="892"/>
    </location>
</feature>
<accession>A0A367GM41</accession>
<dbReference type="SUPFAM" id="SSF52266">
    <property type="entry name" value="SGNH hydrolase"/>
    <property type="match status" value="1"/>
</dbReference>
<evidence type="ECO:0000256" key="1">
    <source>
        <dbReference type="ARBA" id="ARBA00022801"/>
    </source>
</evidence>
<dbReference type="PANTHER" id="PTHR22901:SF0">
    <property type="entry name" value="SIALATE O-ACETYLESTERASE"/>
    <property type="match status" value="1"/>
</dbReference>
<evidence type="ECO:0000259" key="3">
    <source>
        <dbReference type="Pfam" id="PF03629"/>
    </source>
</evidence>
<dbReference type="InterPro" id="IPR005181">
    <property type="entry name" value="SASA"/>
</dbReference>
<dbReference type="InterPro" id="IPR026444">
    <property type="entry name" value="Secre_tail"/>
</dbReference>